<dbReference type="Proteomes" id="UP000006375">
    <property type="component" value="Chromosome"/>
</dbReference>
<dbReference type="KEGG" id="gox:GOX2361"/>
<organism evidence="2 3">
    <name type="scientific">Gluconobacter oxydans (strain 621H)</name>
    <name type="common">Gluconobacter suboxydans</name>
    <dbReference type="NCBI Taxonomy" id="290633"/>
    <lineage>
        <taxon>Bacteria</taxon>
        <taxon>Pseudomonadati</taxon>
        <taxon>Pseudomonadota</taxon>
        <taxon>Alphaproteobacteria</taxon>
        <taxon>Acetobacterales</taxon>
        <taxon>Acetobacteraceae</taxon>
        <taxon>Gluconobacter</taxon>
    </lineage>
</organism>
<feature type="signal peptide" evidence="1">
    <location>
        <begin position="1"/>
        <end position="24"/>
    </location>
</feature>
<evidence type="ECO:0000256" key="1">
    <source>
        <dbReference type="SAM" id="SignalP"/>
    </source>
</evidence>
<dbReference type="RefSeq" id="WP_011253863.1">
    <property type="nucleotide sequence ID" value="NC_006677.1"/>
</dbReference>
<keyword evidence="3" id="KW-1185">Reference proteome</keyword>
<dbReference type="STRING" id="290633.GOX2361"/>
<dbReference type="EMBL" id="CP000009">
    <property type="protein sequence ID" value="AAW62093.1"/>
    <property type="molecule type" value="Genomic_DNA"/>
</dbReference>
<evidence type="ECO:0000313" key="3">
    <source>
        <dbReference type="Proteomes" id="UP000006375"/>
    </source>
</evidence>
<keyword evidence="1" id="KW-0732">Signal</keyword>
<proteinExistence type="predicted"/>
<dbReference type="AlphaFoldDB" id="Q5FNF4"/>
<gene>
    <name evidence="2" type="ordered locus">GOX2361</name>
</gene>
<name>Q5FNF4_GLUOX</name>
<evidence type="ECO:0000313" key="2">
    <source>
        <dbReference type="EMBL" id="AAW62093.1"/>
    </source>
</evidence>
<reference evidence="2 3" key="1">
    <citation type="journal article" date="2005" name="Nat. Biotechnol.">
        <title>Complete genome sequence of the acetic acid bacterium Gluconobacter oxydans.</title>
        <authorList>
            <person name="Prust C."/>
            <person name="Hoffmeister M."/>
            <person name="Liesegang H."/>
            <person name="Wiezer A."/>
            <person name="Fricke W.F."/>
            <person name="Ehrenreich A."/>
            <person name="Gottschalk G."/>
            <person name="Deppenmeier U."/>
        </authorList>
    </citation>
    <scope>NUCLEOTIDE SEQUENCE [LARGE SCALE GENOMIC DNA]</scope>
    <source>
        <strain evidence="2 3">621H</strain>
    </source>
</reference>
<dbReference type="HOGENOM" id="CLU_366719_0_0_5"/>
<sequence length="760" mass="79047">MTRHLLAFAGLAASAAFFVSAAHAAPELPGFYWPGGARQDSTFNAPGTSINGMRIDAFGALIDKINSDLAEAEILAQAAIPKAQIDVANGVAGLDANGNVTANLLSVASTTQTVYTAPDGTLVTLPLSVLAGLSAMNFSPTVGAESVVMGGLPDAAGTVGHQALTLVGRPYSNYNAGCTLCVFSTADNIHEGGGMAGLSGMDPVGGAYSVSHGDMAAAGFYQYDEFSDARVLAQAASFTATTVTLATPMTIEQMAQLHPRMYIATNVVNTAVSATNVNGTPQENTYWGYIKSWTANTITVYGWGVPNAGSLADGDGQIPDISKLDTTKATYTVPMVFIGIPAKIWSKNTVVHMDGNKIYGANATARANSYVREEEDFLAQNFTKPNSFTYQGPTVSYNCSNCDANAASPDSYGYLINGGGLPRAYVAQVRPHALEYAGFSTYIPGTGAPETKGTNHIMYDFASIVDTNNTLHFGAQSYKNSDTSNSYTNWEVRLGLNVDGTRTQDTLSGGTQFAQLAFNYNGAPGNLCILMGGTTPGLCQNGDGSLEAHTAMTFDSDLVANGRLNASLLTTGGANVDSTTGAATGNGTAYLWNKITPGQGDTEIVNINPSVVGGYSFYDTVSGNVPAASDLLFSVSKQKGFDATGNIRSDLNVYTGAGHGFDIVPADTSKPNIELTNSDGQTAIMTNYQGGALLQKLGDVSSDATRPLAAIKAGTYAVSTRMWCANCLNAGQAAGSGTGRWIFLDSAKTWRSDDGVVAAD</sequence>
<accession>Q5FNF4</accession>
<feature type="chain" id="PRO_5004256287" evidence="1">
    <location>
        <begin position="25"/>
        <end position="760"/>
    </location>
</feature>
<protein>
    <submittedName>
        <fullName evidence="2">Uncharacterized protein</fullName>
    </submittedName>
</protein>